<reference evidence="2 3" key="1">
    <citation type="submission" date="2020-05" db="EMBL/GenBank/DDBJ databases">
        <title>Genomic Encyclopedia of Type Strains, Phase III (KMG-III): the genomes of soil and plant-associated and newly described type strains.</title>
        <authorList>
            <person name="Whitman W."/>
        </authorList>
    </citation>
    <scope>NUCLEOTIDE SEQUENCE [LARGE SCALE GENOMIC DNA]</scope>
    <source>
        <strain evidence="2 3">KCTC 19046</strain>
    </source>
</reference>
<dbReference type="InterPro" id="IPR013783">
    <property type="entry name" value="Ig-like_fold"/>
</dbReference>
<dbReference type="InterPro" id="IPR006311">
    <property type="entry name" value="TAT_signal"/>
</dbReference>
<proteinExistence type="predicted"/>
<accession>A0ABX2A888</accession>
<keyword evidence="3" id="KW-1185">Reference proteome</keyword>
<evidence type="ECO:0000313" key="2">
    <source>
        <dbReference type="EMBL" id="NOV98989.1"/>
    </source>
</evidence>
<sequence>MTGTTRHRLLGAILSLAVALTGLVVAAPMSAAADTRPPSAPRVSLDRWLTPKKVHFSGTRQWRPRATWTAARDDRRVSGYQVQVKFPGGRWHRPHNRAWRSPDRLRYRGVVLNPGEQMCLRVRARDQAGNVSAWSKRRCTSAPLVPLEDFDHDRTIVRDSGAGTHPFAVVSKRNKAVPRTDARVSGVRGVRVSVRTGPSSGRMKVYVGKRYLGTVDARSSTTRWRGVKLTIPADQARTGRLRFVPVTKKPVKVRFVWPIG</sequence>
<comment type="caution">
    <text evidence="2">The sequence shown here is derived from an EMBL/GenBank/DDBJ whole genome shotgun (WGS) entry which is preliminary data.</text>
</comment>
<organism evidence="2 3">
    <name type="scientific">Isoptericola halotolerans</name>
    <dbReference type="NCBI Taxonomy" id="300560"/>
    <lineage>
        <taxon>Bacteria</taxon>
        <taxon>Bacillati</taxon>
        <taxon>Actinomycetota</taxon>
        <taxon>Actinomycetes</taxon>
        <taxon>Micrococcales</taxon>
        <taxon>Promicromonosporaceae</taxon>
        <taxon>Isoptericola</taxon>
    </lineage>
</organism>
<gene>
    <name evidence="2" type="ORF">HDG69_003591</name>
</gene>
<evidence type="ECO:0000256" key="1">
    <source>
        <dbReference type="SAM" id="SignalP"/>
    </source>
</evidence>
<dbReference type="RefSeq" id="WP_171785175.1">
    <property type="nucleotide sequence ID" value="NZ_BAAAML010000004.1"/>
</dbReference>
<dbReference type="EMBL" id="JABEZU010000005">
    <property type="protein sequence ID" value="NOV98989.1"/>
    <property type="molecule type" value="Genomic_DNA"/>
</dbReference>
<dbReference type="PROSITE" id="PS51318">
    <property type="entry name" value="TAT"/>
    <property type="match status" value="1"/>
</dbReference>
<dbReference type="SUPFAM" id="SSF49265">
    <property type="entry name" value="Fibronectin type III"/>
    <property type="match status" value="1"/>
</dbReference>
<protein>
    <recommendedName>
        <fullName evidence="4">Fibronectin type-III domain-containing protein</fullName>
    </recommendedName>
</protein>
<dbReference type="Pfam" id="PF25788">
    <property type="entry name" value="Ig_Rha78A_N"/>
    <property type="match status" value="1"/>
</dbReference>
<evidence type="ECO:0008006" key="4">
    <source>
        <dbReference type="Google" id="ProtNLM"/>
    </source>
</evidence>
<dbReference type="Gene3D" id="2.60.40.10">
    <property type="entry name" value="Immunoglobulins"/>
    <property type="match status" value="1"/>
</dbReference>
<keyword evidence="1" id="KW-0732">Signal</keyword>
<feature type="signal peptide" evidence="1">
    <location>
        <begin position="1"/>
        <end position="26"/>
    </location>
</feature>
<name>A0ABX2A888_9MICO</name>
<evidence type="ECO:0000313" key="3">
    <source>
        <dbReference type="Proteomes" id="UP000757540"/>
    </source>
</evidence>
<feature type="chain" id="PRO_5047505156" description="Fibronectin type-III domain-containing protein" evidence="1">
    <location>
        <begin position="27"/>
        <end position="260"/>
    </location>
</feature>
<dbReference type="InterPro" id="IPR036116">
    <property type="entry name" value="FN3_sf"/>
</dbReference>
<dbReference type="Proteomes" id="UP000757540">
    <property type="component" value="Unassembled WGS sequence"/>
</dbReference>